<keyword evidence="1" id="KW-0175">Coiled coil</keyword>
<feature type="domain" description="CX" evidence="2">
    <location>
        <begin position="194"/>
        <end position="226"/>
    </location>
</feature>
<evidence type="ECO:0000259" key="2">
    <source>
        <dbReference type="Pfam" id="PF01705"/>
    </source>
</evidence>
<dbReference type="PANTHER" id="PTHR47520:SF10">
    <property type="entry name" value="CX DOMAIN-CONTAINING PROTEIN"/>
    <property type="match status" value="1"/>
</dbReference>
<feature type="coiled-coil region" evidence="1">
    <location>
        <begin position="105"/>
        <end position="132"/>
    </location>
</feature>
<dbReference type="Pfam" id="PF01705">
    <property type="entry name" value="CX"/>
    <property type="match status" value="1"/>
</dbReference>
<dbReference type="EMBL" id="LIAE01008088">
    <property type="protein sequence ID" value="PAV75491.1"/>
    <property type="molecule type" value="Genomic_DNA"/>
</dbReference>
<evidence type="ECO:0000313" key="4">
    <source>
        <dbReference type="Proteomes" id="UP000218231"/>
    </source>
</evidence>
<comment type="caution">
    <text evidence="3">The sequence shown here is derived from an EMBL/GenBank/DDBJ whole genome shotgun (WGS) entry which is preliminary data.</text>
</comment>
<dbReference type="PANTHER" id="PTHR47520">
    <property type="entry name" value="CX DOMAIN-CONTAINING PROTEIN-RELATED"/>
    <property type="match status" value="1"/>
</dbReference>
<dbReference type="Proteomes" id="UP000218231">
    <property type="component" value="Unassembled WGS sequence"/>
</dbReference>
<organism evidence="3 4">
    <name type="scientific">Diploscapter pachys</name>
    <dbReference type="NCBI Taxonomy" id="2018661"/>
    <lineage>
        <taxon>Eukaryota</taxon>
        <taxon>Metazoa</taxon>
        <taxon>Ecdysozoa</taxon>
        <taxon>Nematoda</taxon>
        <taxon>Chromadorea</taxon>
        <taxon>Rhabditida</taxon>
        <taxon>Rhabditina</taxon>
        <taxon>Rhabditomorpha</taxon>
        <taxon>Rhabditoidea</taxon>
        <taxon>Rhabditidae</taxon>
        <taxon>Diploscapter</taxon>
    </lineage>
</organism>
<dbReference type="InterPro" id="IPR002619">
    <property type="entry name" value="CX"/>
</dbReference>
<keyword evidence="4" id="KW-1185">Reference proteome</keyword>
<reference evidence="3 4" key="1">
    <citation type="journal article" date="2017" name="Curr. Biol.">
        <title>Genome architecture and evolution of a unichromosomal asexual nematode.</title>
        <authorList>
            <person name="Fradin H."/>
            <person name="Zegar C."/>
            <person name="Gutwein M."/>
            <person name="Lucas J."/>
            <person name="Kovtun M."/>
            <person name="Corcoran D."/>
            <person name="Baugh L.R."/>
            <person name="Kiontke K."/>
            <person name="Gunsalus K."/>
            <person name="Fitch D.H."/>
            <person name="Piano F."/>
        </authorList>
    </citation>
    <scope>NUCLEOTIDE SEQUENCE [LARGE SCALE GENOMIC DNA]</scope>
    <source>
        <strain evidence="3">PF1309</strain>
    </source>
</reference>
<protein>
    <recommendedName>
        <fullName evidence="2">CX domain-containing protein</fullName>
    </recommendedName>
</protein>
<dbReference type="AlphaFoldDB" id="A0A2A2KNC2"/>
<name>A0A2A2KNC2_9BILA</name>
<evidence type="ECO:0000313" key="3">
    <source>
        <dbReference type="EMBL" id="PAV75491.1"/>
    </source>
</evidence>
<evidence type="ECO:0000256" key="1">
    <source>
        <dbReference type="SAM" id="Coils"/>
    </source>
</evidence>
<gene>
    <name evidence="3" type="ORF">WR25_16242</name>
</gene>
<proteinExistence type="predicted"/>
<sequence length="327" mass="36760">MVEEAPVLEKVSPAVITVSVPERAAPPTEAVAGSLEAGTNINYEYSNQFRTNVFSPKSEVLTRMATMNMFTIKDSTTSFTYNSHVYFWGTSYVRSEGMQTCRYVFDNDREEKEKLQREHDKAVRNRDRLANEMAYNLTASKFLANITNAAEKRQKWKEFIEKREELHKRMKEFKVPPAPVYEKGNANTAVSKVDFGKAQFENGTRVREISFGCKNDEMCCGLLCCERKEETVCEGDCSINWGKILGLITCGLTILFGICNCIRICCENDSKQYAVVQATPTNTVSEQIKGLSSPPADVCIPASAHSTPRPTYARQNSSPQFLQIVQS</sequence>
<accession>A0A2A2KNC2</accession>